<name>A0A7D5P8Y1_9EURY</name>
<dbReference type="Proteomes" id="UP000509346">
    <property type="component" value="Chromosome"/>
</dbReference>
<reference evidence="2 3" key="1">
    <citation type="submission" date="2020-07" db="EMBL/GenBank/DDBJ databases">
        <title>Halosimplex litoreum sp. nov. and Halosimplex rubrum sp. nov., isolated from different salt environments.</title>
        <authorList>
            <person name="Cui H."/>
        </authorList>
    </citation>
    <scope>NUCLEOTIDE SEQUENCE [LARGE SCALE GENOMIC DNA]</scope>
    <source>
        <strain evidence="2 3">R2</strain>
    </source>
</reference>
<gene>
    <name evidence="2" type="ORF">HZS54_01385</name>
</gene>
<evidence type="ECO:0000313" key="3">
    <source>
        <dbReference type="Proteomes" id="UP000509346"/>
    </source>
</evidence>
<dbReference type="RefSeq" id="WP_179920191.1">
    <property type="nucleotide sequence ID" value="NZ_CP058909.1"/>
</dbReference>
<feature type="compositionally biased region" description="Basic and acidic residues" evidence="1">
    <location>
        <begin position="11"/>
        <end position="33"/>
    </location>
</feature>
<evidence type="ECO:0000256" key="1">
    <source>
        <dbReference type="SAM" id="MobiDB-lite"/>
    </source>
</evidence>
<protein>
    <submittedName>
        <fullName evidence="2">Uncharacterized protein</fullName>
    </submittedName>
</protein>
<evidence type="ECO:0000313" key="2">
    <source>
        <dbReference type="EMBL" id="QLH80362.1"/>
    </source>
</evidence>
<accession>A0A7D5P8Y1</accession>
<organism evidence="2 3">
    <name type="scientific">Halosimplex pelagicum</name>
    <dbReference type="NCBI Taxonomy" id="869886"/>
    <lineage>
        <taxon>Archaea</taxon>
        <taxon>Methanobacteriati</taxon>
        <taxon>Methanobacteriota</taxon>
        <taxon>Stenosarchaea group</taxon>
        <taxon>Halobacteria</taxon>
        <taxon>Halobacteriales</taxon>
        <taxon>Haloarculaceae</taxon>
        <taxon>Halosimplex</taxon>
    </lineage>
</organism>
<proteinExistence type="predicted"/>
<keyword evidence="3" id="KW-1185">Reference proteome</keyword>
<dbReference type="KEGG" id="hpel:HZS54_01385"/>
<dbReference type="GeneID" id="56081200"/>
<dbReference type="AlphaFoldDB" id="A0A7D5P8Y1"/>
<sequence>METVRLLTGGDRLDNDHIHSDRTDGDRKQRESPDAFGSRGSLRALPSVAC</sequence>
<dbReference type="EMBL" id="CP058909">
    <property type="protein sequence ID" value="QLH80362.1"/>
    <property type="molecule type" value="Genomic_DNA"/>
</dbReference>
<feature type="region of interest" description="Disordered" evidence="1">
    <location>
        <begin position="1"/>
        <end position="50"/>
    </location>
</feature>